<reference evidence="1 2" key="1">
    <citation type="journal article" date="2016" name="Nat. Commun.">
        <title>Thousands of microbial genomes shed light on interconnected biogeochemical processes in an aquifer system.</title>
        <authorList>
            <person name="Anantharaman K."/>
            <person name="Brown C.T."/>
            <person name="Hug L.A."/>
            <person name="Sharon I."/>
            <person name="Castelle C.J."/>
            <person name="Probst A.J."/>
            <person name="Thomas B.C."/>
            <person name="Singh A."/>
            <person name="Wilkins M.J."/>
            <person name="Karaoz U."/>
            <person name="Brodie E.L."/>
            <person name="Williams K.H."/>
            <person name="Hubbard S.S."/>
            <person name="Banfield J.F."/>
        </authorList>
    </citation>
    <scope>NUCLEOTIDE SEQUENCE [LARGE SCALE GENOMIC DNA]</scope>
</reference>
<gene>
    <name evidence="1" type="ORF">A2664_03845</name>
</gene>
<evidence type="ECO:0000313" key="2">
    <source>
        <dbReference type="Proteomes" id="UP000178873"/>
    </source>
</evidence>
<organism evidence="1 2">
    <name type="scientific">Candidatus Taylorbacteria bacterium RIFCSPHIGHO2_01_FULL_46_22b</name>
    <dbReference type="NCBI Taxonomy" id="1802301"/>
    <lineage>
        <taxon>Bacteria</taxon>
        <taxon>Candidatus Tayloriibacteriota</taxon>
    </lineage>
</organism>
<comment type="caution">
    <text evidence="1">The sequence shown here is derived from an EMBL/GenBank/DDBJ whole genome shotgun (WGS) entry which is preliminary data.</text>
</comment>
<sequence length="153" mass="17208">MNENSLEIGPRIPKPRIFPSREAYEAAGLGDTRELLLKFVSKFRAVTDLLETNWDPEVLRSSSIELRELCTPLLSMHVTTDYLDQFTEPSKIGGRQFTEEARNNPKIMTEWVAHDLLASLGRAGLAKTFSQFLGTTASLNFFENVLDASDEDV</sequence>
<dbReference type="AlphaFoldDB" id="A0A1G2M1G1"/>
<evidence type="ECO:0000313" key="1">
    <source>
        <dbReference type="EMBL" id="OHA17718.1"/>
    </source>
</evidence>
<dbReference type="Proteomes" id="UP000178873">
    <property type="component" value="Unassembled WGS sequence"/>
</dbReference>
<accession>A0A1G2M1G1</accession>
<proteinExistence type="predicted"/>
<dbReference type="STRING" id="1802301.A2664_03845"/>
<protein>
    <submittedName>
        <fullName evidence="1">Uncharacterized protein</fullName>
    </submittedName>
</protein>
<dbReference type="EMBL" id="MHRF01000013">
    <property type="protein sequence ID" value="OHA17718.1"/>
    <property type="molecule type" value="Genomic_DNA"/>
</dbReference>
<name>A0A1G2M1G1_9BACT</name>